<evidence type="ECO:0000256" key="4">
    <source>
        <dbReference type="ARBA" id="ARBA00016506"/>
    </source>
</evidence>
<evidence type="ECO:0000256" key="2">
    <source>
        <dbReference type="ARBA" id="ARBA00004429"/>
    </source>
</evidence>
<keyword evidence="9 11" id="KW-1133">Transmembrane helix</keyword>
<dbReference type="Gene3D" id="1.10.3720.10">
    <property type="entry name" value="MetI-like"/>
    <property type="match status" value="1"/>
</dbReference>
<feature type="transmembrane region" description="Helical" evidence="11">
    <location>
        <begin position="20"/>
        <end position="40"/>
    </location>
</feature>
<dbReference type="InterPro" id="IPR000515">
    <property type="entry name" value="MetI-like"/>
</dbReference>
<dbReference type="AlphaFoldDB" id="A0A7J0BG88"/>
<keyword evidence="14" id="KW-1185">Reference proteome</keyword>
<dbReference type="PROSITE" id="PS50928">
    <property type="entry name" value="ABC_TM1"/>
    <property type="match status" value="1"/>
</dbReference>
<feature type="transmembrane region" description="Helical" evidence="11">
    <location>
        <begin position="74"/>
        <end position="98"/>
    </location>
</feature>
<dbReference type="RefSeq" id="WP_174403827.1">
    <property type="nucleotide sequence ID" value="NZ_BLVO01000004.1"/>
</dbReference>
<dbReference type="InterPro" id="IPR035906">
    <property type="entry name" value="MetI-like_sf"/>
</dbReference>
<evidence type="ECO:0000256" key="9">
    <source>
        <dbReference type="ARBA" id="ARBA00022989"/>
    </source>
</evidence>
<gene>
    <name evidence="13" type="ORF">DSM101010T_05290</name>
</gene>
<dbReference type="NCBIfam" id="TIGR01726">
    <property type="entry name" value="HEQRo_perm_3TM"/>
    <property type="match status" value="1"/>
</dbReference>
<evidence type="ECO:0000259" key="12">
    <source>
        <dbReference type="PROSITE" id="PS50928"/>
    </source>
</evidence>
<evidence type="ECO:0000256" key="5">
    <source>
        <dbReference type="ARBA" id="ARBA00022448"/>
    </source>
</evidence>
<dbReference type="GO" id="GO:0043190">
    <property type="term" value="C:ATP-binding cassette (ABC) transporter complex"/>
    <property type="evidence" value="ECO:0007669"/>
    <property type="project" value="InterPro"/>
</dbReference>
<comment type="caution">
    <text evidence="13">The sequence shown here is derived from an EMBL/GenBank/DDBJ whole genome shotgun (WGS) entry which is preliminary data.</text>
</comment>
<evidence type="ECO:0000313" key="13">
    <source>
        <dbReference type="EMBL" id="GFM32164.1"/>
    </source>
</evidence>
<evidence type="ECO:0000256" key="1">
    <source>
        <dbReference type="ARBA" id="ARBA00003159"/>
    </source>
</evidence>
<dbReference type="GO" id="GO:0006865">
    <property type="term" value="P:amino acid transport"/>
    <property type="evidence" value="ECO:0007669"/>
    <property type="project" value="UniProtKB-KW"/>
</dbReference>
<keyword evidence="6" id="KW-1003">Cell membrane</keyword>
<sequence>MNTRLQKTLYGLRAEHRSPAWDIGQYLLVMAALVWCTLQGTEGLGYDWQWNRVPRYLFTLREGAFTVGPLLKGLWITIQITLCSMGLSLLIGLLAMLLRRSTSLVARSVGTFYIESIRNTPLLIQLYVLYFVFAPVLGIGAFASAVLALSLFEGAYMAEIFRAGIQSVPKGQWEAAYSLGMTTPATYRKVILPQAVRKVLPPLTNQAISLVKDSALVATISVFDMTMQGQAIIAETFMTFEIWFTIAAIYLVINLSLSFAVRGMEKRLRHYA</sequence>
<evidence type="ECO:0000256" key="11">
    <source>
        <dbReference type="RuleBase" id="RU363032"/>
    </source>
</evidence>
<dbReference type="PANTHER" id="PTHR30614:SF20">
    <property type="entry name" value="GLUTAMINE TRANSPORT SYSTEM PERMEASE PROTEIN GLNP"/>
    <property type="match status" value="1"/>
</dbReference>
<dbReference type="PANTHER" id="PTHR30614">
    <property type="entry name" value="MEMBRANE COMPONENT OF AMINO ACID ABC TRANSPORTER"/>
    <property type="match status" value="1"/>
</dbReference>
<reference evidence="13 14" key="1">
    <citation type="submission" date="2020-05" db="EMBL/GenBank/DDBJ databases">
        <title>Draft genome sequence of Desulfovibrio sp. strain HN2T.</title>
        <authorList>
            <person name="Ueno A."/>
            <person name="Tamazawa S."/>
            <person name="Tamamura S."/>
            <person name="Murakami T."/>
            <person name="Kiyama T."/>
            <person name="Inomata H."/>
            <person name="Amano Y."/>
            <person name="Miyakawa K."/>
            <person name="Tamaki H."/>
            <person name="Naganuma T."/>
            <person name="Kaneko K."/>
        </authorList>
    </citation>
    <scope>NUCLEOTIDE SEQUENCE [LARGE SCALE GENOMIC DNA]</scope>
    <source>
        <strain evidence="13 14">HN2</strain>
    </source>
</reference>
<evidence type="ECO:0000256" key="10">
    <source>
        <dbReference type="ARBA" id="ARBA00023136"/>
    </source>
</evidence>
<evidence type="ECO:0000256" key="6">
    <source>
        <dbReference type="ARBA" id="ARBA00022475"/>
    </source>
</evidence>
<organism evidence="13 14">
    <name type="scientific">Desulfovibrio subterraneus</name>
    <dbReference type="NCBI Taxonomy" id="2718620"/>
    <lineage>
        <taxon>Bacteria</taxon>
        <taxon>Pseudomonadati</taxon>
        <taxon>Thermodesulfobacteriota</taxon>
        <taxon>Desulfovibrionia</taxon>
        <taxon>Desulfovibrionales</taxon>
        <taxon>Desulfovibrionaceae</taxon>
        <taxon>Desulfovibrio</taxon>
    </lineage>
</organism>
<evidence type="ECO:0000313" key="14">
    <source>
        <dbReference type="Proteomes" id="UP000503840"/>
    </source>
</evidence>
<keyword evidence="5 11" id="KW-0813">Transport</keyword>
<comment type="function">
    <text evidence="1">Part of the binding-protein-dependent transport system for glutamine; probably responsible for the translocation of the substrate across the membrane.</text>
</comment>
<dbReference type="InterPro" id="IPR010065">
    <property type="entry name" value="AA_ABC_transptr_permease_3TM"/>
</dbReference>
<dbReference type="CDD" id="cd06261">
    <property type="entry name" value="TM_PBP2"/>
    <property type="match status" value="1"/>
</dbReference>
<feature type="domain" description="ABC transmembrane type-1" evidence="12">
    <location>
        <begin position="74"/>
        <end position="261"/>
    </location>
</feature>
<dbReference type="Pfam" id="PF00528">
    <property type="entry name" value="BPD_transp_1"/>
    <property type="match status" value="1"/>
</dbReference>
<dbReference type="SUPFAM" id="SSF161098">
    <property type="entry name" value="MetI-like"/>
    <property type="match status" value="1"/>
</dbReference>
<proteinExistence type="inferred from homology"/>
<evidence type="ECO:0000256" key="7">
    <source>
        <dbReference type="ARBA" id="ARBA00022692"/>
    </source>
</evidence>
<dbReference type="InterPro" id="IPR043429">
    <property type="entry name" value="ArtM/GltK/GlnP/TcyL/YhdX-like"/>
</dbReference>
<keyword evidence="7 11" id="KW-0812">Transmembrane</keyword>
<feature type="transmembrane region" description="Helical" evidence="11">
    <location>
        <begin position="127"/>
        <end position="152"/>
    </location>
</feature>
<protein>
    <recommendedName>
        <fullName evidence="4">Putative glutamine transport system permease protein GlnP</fullName>
    </recommendedName>
</protein>
<dbReference type="Proteomes" id="UP000503840">
    <property type="component" value="Unassembled WGS sequence"/>
</dbReference>
<comment type="subcellular location">
    <subcellularLocation>
        <location evidence="2">Cell inner membrane</location>
        <topology evidence="2">Multi-pass membrane protein</topology>
    </subcellularLocation>
    <subcellularLocation>
        <location evidence="11">Cell membrane</location>
        <topology evidence="11">Multi-pass membrane protein</topology>
    </subcellularLocation>
</comment>
<keyword evidence="10 11" id="KW-0472">Membrane</keyword>
<comment type="similarity">
    <text evidence="3">Belongs to the binding-protein-dependent transport system permease family. HisMQ subfamily.</text>
</comment>
<name>A0A7J0BG88_9BACT</name>
<evidence type="ECO:0000256" key="3">
    <source>
        <dbReference type="ARBA" id="ARBA00010072"/>
    </source>
</evidence>
<feature type="transmembrane region" description="Helical" evidence="11">
    <location>
        <begin position="242"/>
        <end position="261"/>
    </location>
</feature>
<dbReference type="FunFam" id="1.10.3720.10:FF:000033">
    <property type="entry name" value="Polar amino acid ABC transporter permease"/>
    <property type="match status" value="1"/>
</dbReference>
<dbReference type="GO" id="GO:0022857">
    <property type="term" value="F:transmembrane transporter activity"/>
    <property type="evidence" value="ECO:0007669"/>
    <property type="project" value="InterPro"/>
</dbReference>
<keyword evidence="8" id="KW-0029">Amino-acid transport</keyword>
<dbReference type="EMBL" id="BLVO01000004">
    <property type="protein sequence ID" value="GFM32164.1"/>
    <property type="molecule type" value="Genomic_DNA"/>
</dbReference>
<accession>A0A7J0BG88</accession>
<evidence type="ECO:0000256" key="8">
    <source>
        <dbReference type="ARBA" id="ARBA00022970"/>
    </source>
</evidence>